<dbReference type="EMBL" id="AZHF01000004">
    <property type="protein sequence ID" value="OAA75999.1"/>
    <property type="molecule type" value="Genomic_DNA"/>
</dbReference>
<sequence length="67" mass="7083">MKATAIAATVLLAAVAVASSAATQDGASVRCVGEACGPIVGDEKFDTNQRREQQRKKKKRKHDGRGE</sequence>
<protein>
    <submittedName>
        <fullName evidence="3">Uncharacterized protein</fullName>
    </submittedName>
</protein>
<organism evidence="3 4">
    <name type="scientific">Akanthomyces lecanii RCEF 1005</name>
    <dbReference type="NCBI Taxonomy" id="1081108"/>
    <lineage>
        <taxon>Eukaryota</taxon>
        <taxon>Fungi</taxon>
        <taxon>Dikarya</taxon>
        <taxon>Ascomycota</taxon>
        <taxon>Pezizomycotina</taxon>
        <taxon>Sordariomycetes</taxon>
        <taxon>Hypocreomycetidae</taxon>
        <taxon>Hypocreales</taxon>
        <taxon>Cordycipitaceae</taxon>
        <taxon>Akanthomyces</taxon>
        <taxon>Cordyceps confragosa</taxon>
    </lineage>
</organism>
<gene>
    <name evidence="3" type="ORF">LEL_05683</name>
</gene>
<evidence type="ECO:0000313" key="3">
    <source>
        <dbReference type="EMBL" id="OAA75999.1"/>
    </source>
</evidence>
<evidence type="ECO:0000256" key="2">
    <source>
        <dbReference type="SAM" id="SignalP"/>
    </source>
</evidence>
<feature type="region of interest" description="Disordered" evidence="1">
    <location>
        <begin position="38"/>
        <end position="67"/>
    </location>
</feature>
<keyword evidence="2" id="KW-0732">Signal</keyword>
<proteinExistence type="predicted"/>
<evidence type="ECO:0000313" key="4">
    <source>
        <dbReference type="Proteomes" id="UP000076881"/>
    </source>
</evidence>
<keyword evidence="4" id="KW-1185">Reference proteome</keyword>
<comment type="caution">
    <text evidence="3">The sequence shown here is derived from an EMBL/GenBank/DDBJ whole genome shotgun (WGS) entry which is preliminary data.</text>
</comment>
<accession>A0A162N5T8</accession>
<dbReference type="AlphaFoldDB" id="A0A162N5T8"/>
<feature type="compositionally biased region" description="Basic and acidic residues" evidence="1">
    <location>
        <begin position="41"/>
        <end position="52"/>
    </location>
</feature>
<reference evidence="3 4" key="1">
    <citation type="journal article" date="2016" name="Genome Biol. Evol.">
        <title>Divergent and convergent evolution of fungal pathogenicity.</title>
        <authorList>
            <person name="Shang Y."/>
            <person name="Xiao G."/>
            <person name="Zheng P."/>
            <person name="Cen K."/>
            <person name="Zhan S."/>
            <person name="Wang C."/>
        </authorList>
    </citation>
    <scope>NUCLEOTIDE SEQUENCE [LARGE SCALE GENOMIC DNA]</scope>
    <source>
        <strain evidence="3 4">RCEF 1005</strain>
    </source>
</reference>
<name>A0A162N5T8_CORDF</name>
<feature type="signal peptide" evidence="2">
    <location>
        <begin position="1"/>
        <end position="20"/>
    </location>
</feature>
<evidence type="ECO:0000256" key="1">
    <source>
        <dbReference type="SAM" id="MobiDB-lite"/>
    </source>
</evidence>
<feature type="chain" id="PRO_5007837998" evidence="2">
    <location>
        <begin position="21"/>
        <end position="67"/>
    </location>
</feature>
<dbReference type="Proteomes" id="UP000076881">
    <property type="component" value="Unassembled WGS sequence"/>
</dbReference>
<feature type="compositionally biased region" description="Basic residues" evidence="1">
    <location>
        <begin position="53"/>
        <end position="67"/>
    </location>
</feature>